<gene>
    <name evidence="2" type="ORF">G4177_06080</name>
</gene>
<protein>
    <recommendedName>
        <fullName evidence="1">Fibronectin type-III domain-containing protein</fullName>
    </recommendedName>
</protein>
<accession>A0ABR9PIM0</accession>
<dbReference type="PROSITE" id="PS50853">
    <property type="entry name" value="FN3"/>
    <property type="match status" value="1"/>
</dbReference>
<feature type="domain" description="Fibronectin type-III" evidence="1">
    <location>
        <begin position="428"/>
        <end position="526"/>
    </location>
</feature>
<reference evidence="2 3" key="1">
    <citation type="submission" date="2020-02" db="EMBL/GenBank/DDBJ databases">
        <authorList>
            <person name="Babadi Z.K."/>
            <person name="Risdian C."/>
            <person name="Ebrahimipour G.H."/>
            <person name="Wink J."/>
        </authorList>
    </citation>
    <scope>NUCLEOTIDE SEQUENCE [LARGE SCALE GENOMIC DNA]</scope>
    <source>
        <strain evidence="2 3">ZKHCc1 1396</strain>
    </source>
</reference>
<dbReference type="Proteomes" id="UP001516472">
    <property type="component" value="Unassembled WGS sequence"/>
</dbReference>
<organism evidence="2 3">
    <name type="scientific">Corallococcus soli</name>
    <dbReference type="NCBI Taxonomy" id="2710757"/>
    <lineage>
        <taxon>Bacteria</taxon>
        <taxon>Pseudomonadati</taxon>
        <taxon>Myxococcota</taxon>
        <taxon>Myxococcia</taxon>
        <taxon>Myxococcales</taxon>
        <taxon>Cystobacterineae</taxon>
        <taxon>Myxococcaceae</taxon>
        <taxon>Corallococcus</taxon>
    </lineage>
</organism>
<evidence type="ECO:0000313" key="3">
    <source>
        <dbReference type="Proteomes" id="UP001516472"/>
    </source>
</evidence>
<dbReference type="SUPFAM" id="SSF69279">
    <property type="entry name" value="Phage tail proteins"/>
    <property type="match status" value="1"/>
</dbReference>
<sequence length="801" mass="85620">MRTLSPAETAALSCRAGFASHLRVLVLRGATWTDLTTLLPGDYLLGVSWSDSIDAPVSTASVAVARNGPDGTRLALAPMVVSSFLNTVDGAYTPLLREGAYFRVELATVPLDTRRMDVPSGAWREVWRGRIDEVDAGGDELRLTGRDLGGLLQDTWAEVERTYGSTAGTPVQAVIQSILNDNGMTSFGLYTPVDPLSVRGPYVQEREPLLDAVTFLAEQIGWDVRMRWREDAGAFALTLWSPERLTDVPVATFGPDTVQELGELKRSLEHVRNVVEVVYSDKADKDATGAKKRKTVTATNPTSIALYGRRWMQVAEGATSLIDTPAEAQRLADAALADLSESALSLSLTLPGVHWYLEAGDLVEVLPDDVHFDTPQRIAVVSAEHECASSGEARTKLQLQGRPSTSRAVWAEKDARPGVAASAPFTGPPAPAGLTVTNTVNGFSLAWTPADTGAAWDSYELHVSSTAGFIPSQATYRTNSRATRFDVQDLVAGRAYYARVIPRDVKGNAGPASTEVTLAPRYVAPAMLLPTVTYAERPLNADFEALSDPASPPDGWGISPGTWGVDATDEASNVYSGVRAVRLAPTLVATKIGSQRFSVRAGDLLFPSALVRGGPESFNASYQSVLLLAWLDASFGLVSVVEVDRKQFSASWQELGRGASAVAPSGARYCQLYIGKVNPLAYTLYVDSARVEVQARPQDYQVAALIPASGWVATGFPRGNPKYYKNSAGDVVLGGSMKNGSLGSAAFVLPAGYRPVDELHLPVVSTLGIGWVRITADGNVTPMVGSTTEVSLDGVRFRVEA</sequence>
<dbReference type="SMART" id="SM00060">
    <property type="entry name" value="FN3"/>
    <property type="match status" value="1"/>
</dbReference>
<dbReference type="InterPro" id="IPR003961">
    <property type="entry name" value="FN3_dom"/>
</dbReference>
<dbReference type="InterPro" id="IPR013783">
    <property type="entry name" value="Ig-like_fold"/>
</dbReference>
<dbReference type="RefSeq" id="WP_193347104.1">
    <property type="nucleotide sequence ID" value="NZ_CBCSIP010000402.1"/>
</dbReference>
<dbReference type="Pfam" id="PF00041">
    <property type="entry name" value="fn3"/>
    <property type="match status" value="1"/>
</dbReference>
<keyword evidence="3" id="KW-1185">Reference proteome</keyword>
<comment type="caution">
    <text evidence="2">The sequence shown here is derived from an EMBL/GenBank/DDBJ whole genome shotgun (WGS) entry which is preliminary data.</text>
</comment>
<dbReference type="SUPFAM" id="SSF49265">
    <property type="entry name" value="Fibronectin type III"/>
    <property type="match status" value="1"/>
</dbReference>
<name>A0ABR9PIM0_9BACT</name>
<dbReference type="EMBL" id="JAAIYO010000001">
    <property type="protein sequence ID" value="MBE4747746.1"/>
    <property type="molecule type" value="Genomic_DNA"/>
</dbReference>
<dbReference type="CDD" id="cd00063">
    <property type="entry name" value="FN3"/>
    <property type="match status" value="1"/>
</dbReference>
<dbReference type="InterPro" id="IPR036116">
    <property type="entry name" value="FN3_sf"/>
</dbReference>
<dbReference type="Gene3D" id="2.60.40.10">
    <property type="entry name" value="Immunoglobulins"/>
    <property type="match status" value="1"/>
</dbReference>
<evidence type="ECO:0000313" key="2">
    <source>
        <dbReference type="EMBL" id="MBE4747746.1"/>
    </source>
</evidence>
<evidence type="ECO:0000259" key="1">
    <source>
        <dbReference type="PROSITE" id="PS50853"/>
    </source>
</evidence>
<proteinExistence type="predicted"/>